<dbReference type="Proteomes" id="UP001208131">
    <property type="component" value="Unassembled WGS sequence"/>
</dbReference>
<reference evidence="1 2" key="1">
    <citation type="journal article" date="2021" name="ISME Commun">
        <title>Automated analysis of genomic sequences facilitates high-throughput and comprehensive description of bacteria.</title>
        <authorList>
            <person name="Hitch T.C.A."/>
        </authorList>
    </citation>
    <scope>NUCLEOTIDE SEQUENCE [LARGE SCALE GENOMIC DNA]</scope>
    <source>
        <strain evidence="1 2">Sanger_31</strain>
    </source>
</reference>
<keyword evidence="2" id="KW-1185">Reference proteome</keyword>
<organism evidence="1 2">
    <name type="scientific">Hominimerdicola aceti</name>
    <dbReference type="NCBI Taxonomy" id="2981726"/>
    <lineage>
        <taxon>Bacteria</taxon>
        <taxon>Bacillati</taxon>
        <taxon>Bacillota</taxon>
        <taxon>Clostridia</taxon>
        <taxon>Eubacteriales</taxon>
        <taxon>Oscillospiraceae</taxon>
        <taxon>Hominimerdicola</taxon>
    </lineage>
</organism>
<dbReference type="EMBL" id="JAOQJZ010000009">
    <property type="protein sequence ID" value="MCU6706200.1"/>
    <property type="molecule type" value="Genomic_DNA"/>
</dbReference>
<evidence type="ECO:0000313" key="2">
    <source>
        <dbReference type="Proteomes" id="UP001208131"/>
    </source>
</evidence>
<name>A0AAE3LI72_9FIRM</name>
<comment type="caution">
    <text evidence="1">The sequence shown here is derived from an EMBL/GenBank/DDBJ whole genome shotgun (WGS) entry which is preliminary data.</text>
</comment>
<accession>A0AAE3LI72</accession>
<protein>
    <submittedName>
        <fullName evidence="1">Uncharacterized protein</fullName>
    </submittedName>
</protein>
<evidence type="ECO:0000313" key="1">
    <source>
        <dbReference type="EMBL" id="MCU6706200.1"/>
    </source>
</evidence>
<proteinExistence type="predicted"/>
<gene>
    <name evidence="1" type="ORF">OCV57_09725</name>
</gene>
<dbReference type="AlphaFoldDB" id="A0AAE3LI72"/>
<sequence>MRIVVHEPETESGVLELQKRVTDLHGHIIKNYITRNVPEAKKREDVLQAVISALQTNVTSV</sequence>
<dbReference type="RefSeq" id="WP_022287699.1">
    <property type="nucleotide sequence ID" value="NZ_JAOQJZ010000009.1"/>
</dbReference>